<name>A0AAN6I733_PICAN</name>
<dbReference type="Proteomes" id="UP001196530">
    <property type="component" value="Unassembled WGS sequence"/>
</dbReference>
<sequence length="295" mass="31771">MPTSVVVPPTSHTTTLRPLTAGSCEHRTAAPRIELVAPDENVLTGVSSASCTESTVPSFWDSRTEQSSPLRLAAWTKEEMILRPNRLIAAFKIAAFSRSTMPMPEIRCDSTTSQPGISSRMTWAALLPDFRLVQRPDLRAVDLHAAVEHGRVAVDDRRQVGGKVAERRRASAVRPRETQHGHFLEPARVALDNGVDEVRRADGDGRDLVSGEAAVWRVQNGPDGVLDAARHVRRGGGLVPREHAAVGGGQPGRVEHNKVGVCAPDVDADDEVPGHEAVNGCNGGLSVPVENLHLY</sequence>
<protein>
    <submittedName>
        <fullName evidence="1">Uncharacterized protein</fullName>
    </submittedName>
</protein>
<organism evidence="1 2">
    <name type="scientific">Pichia angusta</name>
    <name type="common">Yeast</name>
    <name type="synonym">Hansenula polymorpha</name>
    <dbReference type="NCBI Taxonomy" id="870730"/>
    <lineage>
        <taxon>Eukaryota</taxon>
        <taxon>Fungi</taxon>
        <taxon>Dikarya</taxon>
        <taxon>Ascomycota</taxon>
        <taxon>Saccharomycotina</taxon>
        <taxon>Pichiomycetes</taxon>
        <taxon>Pichiales</taxon>
        <taxon>Pichiaceae</taxon>
        <taxon>Ogataea</taxon>
    </lineage>
</organism>
<dbReference type="AlphaFoldDB" id="A0AAN6I733"/>
<comment type="caution">
    <text evidence="1">The sequence shown here is derived from an EMBL/GenBank/DDBJ whole genome shotgun (WGS) entry which is preliminary data.</text>
</comment>
<gene>
    <name evidence="1" type="ORF">KL928_000016</name>
</gene>
<dbReference type="GeneID" id="66124067"/>
<dbReference type="EMBL" id="JAHLUX010000001">
    <property type="protein sequence ID" value="KAG7821541.1"/>
    <property type="molecule type" value="Genomic_DNA"/>
</dbReference>
<dbReference type="RefSeq" id="XP_043061911.1">
    <property type="nucleotide sequence ID" value="XM_043201982.1"/>
</dbReference>
<reference evidence="1" key="1">
    <citation type="journal article" date="2021" name="G3 (Bethesda)">
        <title>Genomic diversity, chromosomal rearrangements, and interspecies hybridization in the ogataea polymorpha species complex.</title>
        <authorList>
            <person name="Hanson S.J."/>
            <person name="Cinneide E.O."/>
            <person name="Salzberg L.I."/>
            <person name="Wolfe K.H."/>
            <person name="McGowan J."/>
            <person name="Fitzpatrick D.A."/>
            <person name="Matlin K."/>
        </authorList>
    </citation>
    <scope>NUCLEOTIDE SEQUENCE</scope>
    <source>
        <strain evidence="1">61-244</strain>
    </source>
</reference>
<proteinExistence type="predicted"/>
<evidence type="ECO:0000313" key="2">
    <source>
        <dbReference type="Proteomes" id="UP001196530"/>
    </source>
</evidence>
<accession>A0AAN6I733</accession>
<evidence type="ECO:0000313" key="1">
    <source>
        <dbReference type="EMBL" id="KAG7821541.1"/>
    </source>
</evidence>